<comment type="caution">
    <text evidence="1">The sequence shown here is derived from an EMBL/GenBank/DDBJ whole genome shotgun (WGS) entry which is preliminary data.</text>
</comment>
<dbReference type="AlphaFoldDB" id="A0A448WSZ5"/>
<dbReference type="Proteomes" id="UP000784294">
    <property type="component" value="Unassembled WGS sequence"/>
</dbReference>
<proteinExistence type="predicted"/>
<keyword evidence="2" id="KW-1185">Reference proteome</keyword>
<gene>
    <name evidence="1" type="ORF">PXEA_LOCUS12920</name>
</gene>
<evidence type="ECO:0000313" key="2">
    <source>
        <dbReference type="Proteomes" id="UP000784294"/>
    </source>
</evidence>
<name>A0A448WSZ5_9PLAT</name>
<sequence length="162" mass="18023">MSPKPMSSLMAAATEETGSSPGVYALLHKGLFVQIGSFPSFAVIPFGRRENRTRANKVCLSLKPKSVAGVVQPGTRLSFVQSTWRTTRRRWKRAGRAIKRAVKRANKRGREKERYYGGLTNQKRAISLTALRLCRNSLFGWRFGLVGEACLPLGGRINQSLD</sequence>
<organism evidence="1 2">
    <name type="scientific">Protopolystoma xenopodis</name>
    <dbReference type="NCBI Taxonomy" id="117903"/>
    <lineage>
        <taxon>Eukaryota</taxon>
        <taxon>Metazoa</taxon>
        <taxon>Spiralia</taxon>
        <taxon>Lophotrochozoa</taxon>
        <taxon>Platyhelminthes</taxon>
        <taxon>Monogenea</taxon>
        <taxon>Polyopisthocotylea</taxon>
        <taxon>Polystomatidea</taxon>
        <taxon>Polystomatidae</taxon>
        <taxon>Protopolystoma</taxon>
    </lineage>
</organism>
<evidence type="ECO:0000313" key="1">
    <source>
        <dbReference type="EMBL" id="VEL19480.1"/>
    </source>
</evidence>
<reference evidence="1" key="1">
    <citation type="submission" date="2018-11" db="EMBL/GenBank/DDBJ databases">
        <authorList>
            <consortium name="Pathogen Informatics"/>
        </authorList>
    </citation>
    <scope>NUCLEOTIDE SEQUENCE</scope>
</reference>
<protein>
    <submittedName>
        <fullName evidence="1">Uncharacterized protein</fullName>
    </submittedName>
</protein>
<accession>A0A448WSZ5</accession>
<dbReference type="EMBL" id="CAAALY010041754">
    <property type="protein sequence ID" value="VEL19480.1"/>
    <property type="molecule type" value="Genomic_DNA"/>
</dbReference>